<gene>
    <name evidence="16" type="ORF">GV68_09290</name>
</gene>
<comment type="similarity">
    <text evidence="3 14">Belongs to the HemJ family.</text>
</comment>
<keyword evidence="10" id="KW-0560">Oxidoreductase</keyword>
<evidence type="ECO:0000256" key="2">
    <source>
        <dbReference type="ARBA" id="ARBA00005073"/>
    </source>
</evidence>
<sequence>MILSLKFLHIAAIAIWAGGLVSLPGLYVQRAYVEDKDSLYRLQMIVRFAYVAVISPAAFIAVASGIMLIFGQQTFAGWFSLKLFFVALLAVLHVLTGLVIIRLFREGEIYPVWRFVMTTVLTCGVVVAILFVVLAKPTIHASIIEDLFKPGGLRDLVQSISPWAIP</sequence>
<evidence type="ECO:0000256" key="6">
    <source>
        <dbReference type="ARBA" id="ARBA00022617"/>
    </source>
</evidence>
<keyword evidence="17" id="KW-1185">Reference proteome</keyword>
<dbReference type="Proteomes" id="UP000052167">
    <property type="component" value="Unassembled WGS sequence"/>
</dbReference>
<evidence type="ECO:0000256" key="8">
    <source>
        <dbReference type="ARBA" id="ARBA00022723"/>
    </source>
</evidence>
<evidence type="ECO:0000256" key="1">
    <source>
        <dbReference type="ARBA" id="ARBA00004651"/>
    </source>
</evidence>
<dbReference type="GO" id="GO:0006782">
    <property type="term" value="P:protoporphyrinogen IX biosynthetic process"/>
    <property type="evidence" value="ECO:0007669"/>
    <property type="project" value="UniProtKB-UniRule"/>
</dbReference>
<evidence type="ECO:0000313" key="16">
    <source>
        <dbReference type="EMBL" id="KEQ10458.1"/>
    </source>
</evidence>
<proteinExistence type="inferred from homology"/>
<accession>A0A922T8B6</accession>
<evidence type="ECO:0000256" key="12">
    <source>
        <dbReference type="ARBA" id="ARBA00023136"/>
    </source>
</evidence>
<keyword evidence="8 14" id="KW-0479">Metal-binding</keyword>
<evidence type="ECO:0000256" key="14">
    <source>
        <dbReference type="PIRNR" id="PIRNR004638"/>
    </source>
</evidence>
<keyword evidence="6 14" id="KW-0349">Heme</keyword>
<feature type="transmembrane region" description="Helical" evidence="15">
    <location>
        <begin position="48"/>
        <end position="71"/>
    </location>
</feature>
<dbReference type="GO" id="GO:0046872">
    <property type="term" value="F:metal ion binding"/>
    <property type="evidence" value="ECO:0007669"/>
    <property type="project" value="UniProtKB-UniRule"/>
</dbReference>
<comment type="catalytic activity">
    <reaction evidence="13 14">
        <text>protoporphyrinogen IX + 3 A = protoporphyrin IX + 3 AH2</text>
        <dbReference type="Rhea" id="RHEA:62000"/>
        <dbReference type="ChEBI" id="CHEBI:13193"/>
        <dbReference type="ChEBI" id="CHEBI:17499"/>
        <dbReference type="ChEBI" id="CHEBI:57306"/>
        <dbReference type="ChEBI" id="CHEBI:57307"/>
    </reaction>
</comment>
<comment type="pathway">
    <text evidence="2 14">Porphyrin-containing compound metabolism; protoporphyrin-IX biosynthesis; protoporphyrin-IX from protoporphyrinogen-IX: step 1/1.</text>
</comment>
<keyword evidence="7 15" id="KW-0812">Transmembrane</keyword>
<evidence type="ECO:0000256" key="11">
    <source>
        <dbReference type="ARBA" id="ARBA00023004"/>
    </source>
</evidence>
<keyword evidence="12 14" id="KW-0472">Membrane</keyword>
<dbReference type="PANTHER" id="PTHR40255">
    <property type="entry name" value="UPF0093 MEMBRANE PROTEIN SLR1790"/>
    <property type="match status" value="1"/>
</dbReference>
<evidence type="ECO:0000256" key="10">
    <source>
        <dbReference type="ARBA" id="ARBA00023002"/>
    </source>
</evidence>
<evidence type="ECO:0000256" key="9">
    <source>
        <dbReference type="ARBA" id="ARBA00022989"/>
    </source>
</evidence>
<name>A0A922T8B6_9HYPH</name>
<dbReference type="RefSeq" id="WP_037163878.1">
    <property type="nucleotide sequence ID" value="NZ_CAJXID010000008.1"/>
</dbReference>
<dbReference type="GO" id="GO:0005886">
    <property type="term" value="C:plasma membrane"/>
    <property type="evidence" value="ECO:0007669"/>
    <property type="project" value="UniProtKB-SubCell"/>
</dbReference>
<dbReference type="PANTHER" id="PTHR40255:SF1">
    <property type="entry name" value="PROTOPORPHYRINOGEN IX OXIDASE"/>
    <property type="match status" value="1"/>
</dbReference>
<keyword evidence="5 14" id="KW-1003">Cell membrane</keyword>
<keyword evidence="11 14" id="KW-0408">Iron</keyword>
<comment type="caution">
    <text evidence="16">The sequence shown here is derived from an EMBL/GenBank/DDBJ whole genome shotgun (WGS) entry which is preliminary data.</text>
</comment>
<dbReference type="EC" id="1.3.99.-" evidence="14"/>
<feature type="transmembrane region" description="Helical" evidence="15">
    <location>
        <begin position="7"/>
        <end position="28"/>
    </location>
</feature>
<reference evidence="16 17" key="1">
    <citation type="submission" date="2014-06" db="EMBL/GenBank/DDBJ databases">
        <title>Rhizobium pelagicum/R2-400B4.</title>
        <authorList>
            <person name="Kimes N.E."/>
            <person name="Lopez-Perez M."/>
        </authorList>
    </citation>
    <scope>NUCLEOTIDE SEQUENCE [LARGE SCALE GENOMIC DNA]</scope>
    <source>
        <strain evidence="16 17">R2-400B4</strain>
    </source>
</reference>
<evidence type="ECO:0000256" key="7">
    <source>
        <dbReference type="ARBA" id="ARBA00022692"/>
    </source>
</evidence>
<evidence type="ECO:0000256" key="4">
    <source>
        <dbReference type="ARBA" id="ARBA00017504"/>
    </source>
</evidence>
<dbReference type="GO" id="GO:0070818">
    <property type="term" value="F:protoporphyrinogen oxidase activity"/>
    <property type="evidence" value="ECO:0007669"/>
    <property type="project" value="UniProtKB-UniRule"/>
</dbReference>
<dbReference type="PIRSF" id="PIRSF004638">
    <property type="entry name" value="UCP004638"/>
    <property type="match status" value="1"/>
</dbReference>
<keyword evidence="9 15" id="KW-1133">Transmembrane helix</keyword>
<evidence type="ECO:0000313" key="17">
    <source>
        <dbReference type="Proteomes" id="UP000052167"/>
    </source>
</evidence>
<evidence type="ECO:0000256" key="13">
    <source>
        <dbReference type="ARBA" id="ARBA00048390"/>
    </source>
</evidence>
<comment type="function">
    <text evidence="14">Catalyzes the oxidation of protoporphyrinogen IX to protoporphyrin IX.</text>
</comment>
<dbReference type="Pfam" id="PF03653">
    <property type="entry name" value="UPF0093"/>
    <property type="match status" value="1"/>
</dbReference>
<evidence type="ECO:0000256" key="15">
    <source>
        <dbReference type="SAM" id="Phobius"/>
    </source>
</evidence>
<dbReference type="InterPro" id="IPR005265">
    <property type="entry name" value="HemJ-like"/>
</dbReference>
<feature type="transmembrane region" description="Helical" evidence="15">
    <location>
        <begin position="83"/>
        <end position="103"/>
    </location>
</feature>
<evidence type="ECO:0000256" key="5">
    <source>
        <dbReference type="ARBA" id="ARBA00022475"/>
    </source>
</evidence>
<dbReference type="EMBL" id="JOKJ01000002">
    <property type="protein sequence ID" value="KEQ10458.1"/>
    <property type="molecule type" value="Genomic_DNA"/>
</dbReference>
<organism evidence="16 17">
    <name type="scientific">Pseudorhizobium pelagicum</name>
    <dbReference type="NCBI Taxonomy" id="1509405"/>
    <lineage>
        <taxon>Bacteria</taxon>
        <taxon>Pseudomonadati</taxon>
        <taxon>Pseudomonadota</taxon>
        <taxon>Alphaproteobacteria</taxon>
        <taxon>Hyphomicrobiales</taxon>
        <taxon>Rhizobiaceae</taxon>
        <taxon>Rhizobium/Agrobacterium group</taxon>
        <taxon>Pseudorhizobium</taxon>
    </lineage>
</organism>
<feature type="transmembrane region" description="Helical" evidence="15">
    <location>
        <begin position="115"/>
        <end position="135"/>
    </location>
</feature>
<dbReference type="AlphaFoldDB" id="A0A922T8B6"/>
<evidence type="ECO:0000256" key="3">
    <source>
        <dbReference type="ARBA" id="ARBA00006501"/>
    </source>
</evidence>
<comment type="cofactor">
    <cofactor evidence="14">
        <name>heme b</name>
        <dbReference type="ChEBI" id="CHEBI:60344"/>
    </cofactor>
    <text evidence="14">Binds 1 heme b (iron(II)-protoporphyrin IX) group per subunit.</text>
</comment>
<dbReference type="OrthoDB" id="7570050at2"/>
<protein>
    <recommendedName>
        <fullName evidence="4 14">Protoporphyrinogen IX oxidase</fullName>
        <ecNumber evidence="14">1.3.99.-</ecNumber>
    </recommendedName>
</protein>
<comment type="subcellular location">
    <subcellularLocation>
        <location evidence="1">Cell membrane</location>
        <topology evidence="1">Multi-pass membrane protein</topology>
    </subcellularLocation>
</comment>